<dbReference type="Proteomes" id="UP000789366">
    <property type="component" value="Unassembled WGS sequence"/>
</dbReference>
<comment type="caution">
    <text evidence="1">The sequence shown here is derived from an EMBL/GenBank/DDBJ whole genome shotgun (WGS) entry which is preliminary data.</text>
</comment>
<accession>A0ACA9LI48</accession>
<sequence length="204" mass="23326">MNIHDLMAADNEEENTINEIINKSEKENIISKIFSDNEKENSISEITSNNESVVNENDEYKRQIKKSRPCHLVWNYFTWNKDYTSVMLANTTYTTINAFGLGNKVIAVTTDNVSNMNVFEDELAKLLLENYENTLFCHVRYAAHILNLVAKDVQATSVASEQMFSVAKFTISPTRCRLDPEKARAALCLKTWYAADLIKNIKNN</sequence>
<keyword evidence="2" id="KW-1185">Reference proteome</keyword>
<evidence type="ECO:0000313" key="2">
    <source>
        <dbReference type="Proteomes" id="UP000789366"/>
    </source>
</evidence>
<name>A0ACA9LI48_9GLOM</name>
<protein>
    <submittedName>
        <fullName evidence="1">12852_t:CDS:1</fullName>
    </submittedName>
</protein>
<evidence type="ECO:0000313" key="1">
    <source>
        <dbReference type="EMBL" id="CAG8525330.1"/>
    </source>
</evidence>
<reference evidence="1" key="1">
    <citation type="submission" date="2021-06" db="EMBL/GenBank/DDBJ databases">
        <authorList>
            <person name="Kallberg Y."/>
            <person name="Tangrot J."/>
            <person name="Rosling A."/>
        </authorList>
    </citation>
    <scope>NUCLEOTIDE SEQUENCE</scope>
    <source>
        <strain evidence="1">28 12/20/2015</strain>
    </source>
</reference>
<dbReference type="EMBL" id="CAJVPW010003513">
    <property type="protein sequence ID" value="CAG8525330.1"/>
    <property type="molecule type" value="Genomic_DNA"/>
</dbReference>
<gene>
    <name evidence="1" type="ORF">SPELUC_LOCUS4122</name>
</gene>
<proteinExistence type="predicted"/>
<organism evidence="1 2">
    <name type="scientific">Cetraspora pellucida</name>
    <dbReference type="NCBI Taxonomy" id="1433469"/>
    <lineage>
        <taxon>Eukaryota</taxon>
        <taxon>Fungi</taxon>
        <taxon>Fungi incertae sedis</taxon>
        <taxon>Mucoromycota</taxon>
        <taxon>Glomeromycotina</taxon>
        <taxon>Glomeromycetes</taxon>
        <taxon>Diversisporales</taxon>
        <taxon>Gigasporaceae</taxon>
        <taxon>Cetraspora</taxon>
    </lineage>
</organism>